<feature type="domain" description="HTH luxR-type" evidence="4">
    <location>
        <begin position="206"/>
        <end position="267"/>
    </location>
</feature>
<dbReference type="Proteomes" id="UP000198282">
    <property type="component" value="Unassembled WGS sequence"/>
</dbReference>
<dbReference type="PROSITE" id="PS50043">
    <property type="entry name" value="HTH_LUXR_2"/>
    <property type="match status" value="1"/>
</dbReference>
<proteinExistence type="predicted"/>
<keyword evidence="6" id="KW-1185">Reference proteome</keyword>
<dbReference type="PRINTS" id="PR00038">
    <property type="entry name" value="HTHLUXR"/>
</dbReference>
<keyword evidence="1" id="KW-0805">Transcription regulation</keyword>
<feature type="non-terminal residue" evidence="5">
    <location>
        <position position="1"/>
    </location>
</feature>
<evidence type="ECO:0000313" key="5">
    <source>
        <dbReference type="EMBL" id="SNT59458.1"/>
    </source>
</evidence>
<accession>A0A239NYF6</accession>
<dbReference type="GO" id="GO:0006355">
    <property type="term" value="P:regulation of DNA-templated transcription"/>
    <property type="evidence" value="ECO:0007669"/>
    <property type="project" value="InterPro"/>
</dbReference>
<sequence>STPARTWLLAAEGDLDGALRSLTEVSVLASHDAFDSYGVFAPHEVPVPHDASTSHDMFASHDVFAPYKVPVPHDASTSHDMFASHDVFAPYKVPVPHDALASHDVFALHDAVRLGAPGLVVERLRRWPGGLASLLTAHATALISRDGQALDRVASRLEQRGLLLHAAEASAQAAMIHRDHRAARTSRNRASTLARRCQGARTPVLVDATLGELTPRQRQIVGLAATGLTNRQIAEQLTLSIRTVANHLYGAYERLGSGDRTGLGSLF</sequence>
<gene>
    <name evidence="5" type="ORF">SAMN05216276_10731</name>
</gene>
<evidence type="ECO:0000259" key="4">
    <source>
        <dbReference type="PROSITE" id="PS50043"/>
    </source>
</evidence>
<dbReference type="InterPro" id="IPR016032">
    <property type="entry name" value="Sig_transdc_resp-reg_C-effctor"/>
</dbReference>
<evidence type="ECO:0000256" key="1">
    <source>
        <dbReference type="ARBA" id="ARBA00023015"/>
    </source>
</evidence>
<name>A0A239NYF6_9ACTN</name>
<keyword evidence="2" id="KW-0238">DNA-binding</keyword>
<dbReference type="InterPro" id="IPR036388">
    <property type="entry name" value="WH-like_DNA-bd_sf"/>
</dbReference>
<reference evidence="5 6" key="1">
    <citation type="submission" date="2017-06" db="EMBL/GenBank/DDBJ databases">
        <authorList>
            <person name="Kim H.J."/>
            <person name="Triplett B.A."/>
        </authorList>
    </citation>
    <scope>NUCLEOTIDE SEQUENCE [LARGE SCALE GENOMIC DNA]</scope>
    <source>
        <strain evidence="5 6">CGMCC 4.2132</strain>
    </source>
</reference>
<evidence type="ECO:0000313" key="6">
    <source>
        <dbReference type="Proteomes" id="UP000198282"/>
    </source>
</evidence>
<dbReference type="PANTHER" id="PTHR44688:SF16">
    <property type="entry name" value="DNA-BINDING TRANSCRIPTIONAL ACTIVATOR DEVR_DOSR"/>
    <property type="match status" value="1"/>
</dbReference>
<dbReference type="Pfam" id="PF00196">
    <property type="entry name" value="GerE"/>
    <property type="match status" value="1"/>
</dbReference>
<dbReference type="AlphaFoldDB" id="A0A239NYF6"/>
<protein>
    <submittedName>
        <fullName evidence="5">Regulatory protein, luxR family</fullName>
    </submittedName>
</protein>
<dbReference type="PANTHER" id="PTHR44688">
    <property type="entry name" value="DNA-BINDING TRANSCRIPTIONAL ACTIVATOR DEVR_DOSR"/>
    <property type="match status" value="1"/>
</dbReference>
<dbReference type="GO" id="GO:0003677">
    <property type="term" value="F:DNA binding"/>
    <property type="evidence" value="ECO:0007669"/>
    <property type="project" value="UniProtKB-KW"/>
</dbReference>
<dbReference type="SUPFAM" id="SSF46894">
    <property type="entry name" value="C-terminal effector domain of the bipartite response regulators"/>
    <property type="match status" value="1"/>
</dbReference>
<evidence type="ECO:0000256" key="2">
    <source>
        <dbReference type="ARBA" id="ARBA00023125"/>
    </source>
</evidence>
<dbReference type="RefSeq" id="WP_218825729.1">
    <property type="nucleotide sequence ID" value="NZ_FZOD01000073.1"/>
</dbReference>
<dbReference type="EMBL" id="FZOD01000073">
    <property type="protein sequence ID" value="SNT59458.1"/>
    <property type="molecule type" value="Genomic_DNA"/>
</dbReference>
<evidence type="ECO:0000256" key="3">
    <source>
        <dbReference type="ARBA" id="ARBA00023163"/>
    </source>
</evidence>
<dbReference type="CDD" id="cd06170">
    <property type="entry name" value="LuxR_C_like"/>
    <property type="match status" value="1"/>
</dbReference>
<dbReference type="Gene3D" id="1.10.10.10">
    <property type="entry name" value="Winged helix-like DNA-binding domain superfamily/Winged helix DNA-binding domain"/>
    <property type="match status" value="1"/>
</dbReference>
<keyword evidence="3" id="KW-0804">Transcription</keyword>
<dbReference type="SMART" id="SM00421">
    <property type="entry name" value="HTH_LUXR"/>
    <property type="match status" value="1"/>
</dbReference>
<organism evidence="5 6">
    <name type="scientific">Streptosporangium subroseum</name>
    <dbReference type="NCBI Taxonomy" id="106412"/>
    <lineage>
        <taxon>Bacteria</taxon>
        <taxon>Bacillati</taxon>
        <taxon>Actinomycetota</taxon>
        <taxon>Actinomycetes</taxon>
        <taxon>Streptosporangiales</taxon>
        <taxon>Streptosporangiaceae</taxon>
        <taxon>Streptosporangium</taxon>
    </lineage>
</organism>
<dbReference type="InterPro" id="IPR000792">
    <property type="entry name" value="Tscrpt_reg_LuxR_C"/>
</dbReference>